<dbReference type="InterPro" id="IPR002941">
    <property type="entry name" value="DNA_methylase_N4/N6"/>
</dbReference>
<dbReference type="Proteomes" id="UP000295124">
    <property type="component" value="Unassembled WGS sequence"/>
</dbReference>
<name>A0A4V2YQG7_9ACTN</name>
<keyword evidence="5" id="KW-0680">Restriction system</keyword>
<protein>
    <recommendedName>
        <fullName evidence="8">Methyltransferase</fullName>
        <ecNumber evidence="8">2.1.1.-</ecNumber>
    </recommendedName>
</protein>
<keyword evidence="11" id="KW-1185">Reference proteome</keyword>
<dbReference type="GO" id="GO:0015667">
    <property type="term" value="F:site-specific DNA-methyltransferase (cytosine-N4-specific) activity"/>
    <property type="evidence" value="ECO:0007669"/>
    <property type="project" value="UniProtKB-EC"/>
</dbReference>
<evidence type="ECO:0000256" key="4">
    <source>
        <dbReference type="ARBA" id="ARBA00022691"/>
    </source>
</evidence>
<dbReference type="InterPro" id="IPR017985">
    <property type="entry name" value="MeTrfase_CN4_CS"/>
</dbReference>
<evidence type="ECO:0000256" key="5">
    <source>
        <dbReference type="ARBA" id="ARBA00022747"/>
    </source>
</evidence>
<keyword evidence="4" id="KW-0949">S-adenosyl-L-methionine</keyword>
<organism evidence="10 11">
    <name type="scientific">Kribbella antibiotica</name>
    <dbReference type="NCBI Taxonomy" id="190195"/>
    <lineage>
        <taxon>Bacteria</taxon>
        <taxon>Bacillati</taxon>
        <taxon>Actinomycetota</taxon>
        <taxon>Actinomycetes</taxon>
        <taxon>Propionibacteriales</taxon>
        <taxon>Kribbellaceae</taxon>
        <taxon>Kribbella</taxon>
    </lineage>
</organism>
<dbReference type="AlphaFoldDB" id="A0A4V2YQG7"/>
<sequence length="338" mass="36937">MTQPPRNKILVGDALDRLHQLPSESVDMVLTSPPYYQLRNYGVGGQLGQEANIHEWVSNLTAVAAEVGRVLTPTGTFWLNVADRYSIHDKEGSPRKSLLLGPARLSAALAADGWLVRNQIIWSKTNPMPSSVPDRLTTTYEVVFLLTKQRSYFFDLDAIRVPHTSKPTTPQASAKDSIPQQWRARSTDNIRGLVSLKQRGIVGHPLGKNPGDVWQLPTSSYRGAHFATFPERLAERAILAGSPEARCSNCFKPHCRVTRRLGATAIRGALLATCLCQAPSEPAIVLDPFMGAGTTAVSAERHGRDWLGVELNPEFAELADSRIAAARPFRASPESTAA</sequence>
<keyword evidence="3 10" id="KW-0808">Transferase</keyword>
<dbReference type="InterPro" id="IPR001091">
    <property type="entry name" value="RM_Methyltransferase"/>
</dbReference>
<dbReference type="PROSITE" id="PS00093">
    <property type="entry name" value="N4_MTASE"/>
    <property type="match status" value="1"/>
</dbReference>
<evidence type="ECO:0000256" key="1">
    <source>
        <dbReference type="ARBA" id="ARBA00010203"/>
    </source>
</evidence>
<evidence type="ECO:0000313" key="11">
    <source>
        <dbReference type="Proteomes" id="UP000295124"/>
    </source>
</evidence>
<dbReference type="InterPro" id="IPR029063">
    <property type="entry name" value="SAM-dependent_MTases_sf"/>
</dbReference>
<evidence type="ECO:0000256" key="3">
    <source>
        <dbReference type="ARBA" id="ARBA00022679"/>
    </source>
</evidence>
<keyword evidence="2 10" id="KW-0489">Methyltransferase</keyword>
<evidence type="ECO:0000256" key="6">
    <source>
        <dbReference type="ARBA" id="ARBA00023125"/>
    </source>
</evidence>
<evidence type="ECO:0000256" key="2">
    <source>
        <dbReference type="ARBA" id="ARBA00022603"/>
    </source>
</evidence>
<proteinExistence type="inferred from homology"/>
<dbReference type="EC" id="2.1.1.-" evidence="8"/>
<evidence type="ECO:0000256" key="8">
    <source>
        <dbReference type="RuleBase" id="RU362026"/>
    </source>
</evidence>
<dbReference type="OrthoDB" id="9773060at2"/>
<evidence type="ECO:0000259" key="9">
    <source>
        <dbReference type="Pfam" id="PF01555"/>
    </source>
</evidence>
<dbReference type="GO" id="GO:0009307">
    <property type="term" value="P:DNA restriction-modification system"/>
    <property type="evidence" value="ECO:0007669"/>
    <property type="project" value="UniProtKB-KW"/>
</dbReference>
<comment type="similarity">
    <text evidence="1">Belongs to the N(4)/N(6)-methyltransferase family. N(4) subfamily.</text>
</comment>
<evidence type="ECO:0000313" key="10">
    <source>
        <dbReference type="EMBL" id="TDD62037.1"/>
    </source>
</evidence>
<comment type="caution">
    <text evidence="10">The sequence shown here is derived from an EMBL/GenBank/DDBJ whole genome shotgun (WGS) entry which is preliminary data.</text>
</comment>
<evidence type="ECO:0000256" key="7">
    <source>
        <dbReference type="ARBA" id="ARBA00049120"/>
    </source>
</evidence>
<keyword evidence="6" id="KW-0238">DNA-binding</keyword>
<feature type="domain" description="DNA methylase N-4/N-6" evidence="9">
    <location>
        <begin position="26"/>
        <end position="319"/>
    </location>
</feature>
<dbReference type="Pfam" id="PF01555">
    <property type="entry name" value="N6_N4_Mtase"/>
    <property type="match status" value="1"/>
</dbReference>
<accession>A0A4V2YQG7</accession>
<dbReference type="GO" id="GO:0032259">
    <property type="term" value="P:methylation"/>
    <property type="evidence" value="ECO:0007669"/>
    <property type="project" value="UniProtKB-KW"/>
</dbReference>
<reference evidence="10 11" key="1">
    <citation type="submission" date="2019-03" db="EMBL/GenBank/DDBJ databases">
        <title>Draft genome sequences of novel Actinobacteria.</title>
        <authorList>
            <person name="Sahin N."/>
            <person name="Ay H."/>
            <person name="Saygin H."/>
        </authorList>
    </citation>
    <scope>NUCLEOTIDE SEQUENCE [LARGE SCALE GENOMIC DNA]</scope>
    <source>
        <strain evidence="10 11">JCM 13523</strain>
    </source>
</reference>
<dbReference type="EMBL" id="SMKX01000009">
    <property type="protein sequence ID" value="TDD62037.1"/>
    <property type="molecule type" value="Genomic_DNA"/>
</dbReference>
<gene>
    <name evidence="10" type="ORF">E1263_05345</name>
</gene>
<dbReference type="Gene3D" id="3.40.50.150">
    <property type="entry name" value="Vaccinia Virus protein VP39"/>
    <property type="match status" value="1"/>
</dbReference>
<dbReference type="GO" id="GO:0003677">
    <property type="term" value="F:DNA binding"/>
    <property type="evidence" value="ECO:0007669"/>
    <property type="project" value="UniProtKB-KW"/>
</dbReference>
<dbReference type="PRINTS" id="PR00508">
    <property type="entry name" value="S21N4MTFRASE"/>
</dbReference>
<dbReference type="SUPFAM" id="SSF53335">
    <property type="entry name" value="S-adenosyl-L-methionine-dependent methyltransferases"/>
    <property type="match status" value="1"/>
</dbReference>
<comment type="catalytic activity">
    <reaction evidence="7">
        <text>a 2'-deoxycytidine in DNA + S-adenosyl-L-methionine = an N(4)-methyl-2'-deoxycytidine in DNA + S-adenosyl-L-homocysteine + H(+)</text>
        <dbReference type="Rhea" id="RHEA:16857"/>
        <dbReference type="Rhea" id="RHEA-COMP:11369"/>
        <dbReference type="Rhea" id="RHEA-COMP:13674"/>
        <dbReference type="ChEBI" id="CHEBI:15378"/>
        <dbReference type="ChEBI" id="CHEBI:57856"/>
        <dbReference type="ChEBI" id="CHEBI:59789"/>
        <dbReference type="ChEBI" id="CHEBI:85452"/>
        <dbReference type="ChEBI" id="CHEBI:137933"/>
        <dbReference type="EC" id="2.1.1.113"/>
    </reaction>
</comment>
<dbReference type="GO" id="GO:0008170">
    <property type="term" value="F:N-methyltransferase activity"/>
    <property type="evidence" value="ECO:0007669"/>
    <property type="project" value="InterPro"/>
</dbReference>